<dbReference type="Ensembl" id="ENSCPGT00000019642.1">
    <property type="protein sequence ID" value="ENSCPGP00000017966.1"/>
    <property type="gene ID" value="ENSCPGG00000012572.1"/>
</dbReference>
<evidence type="ECO:0000256" key="7">
    <source>
        <dbReference type="ARBA" id="ARBA00023136"/>
    </source>
</evidence>
<evidence type="ECO:0000259" key="11">
    <source>
        <dbReference type="PROSITE" id="PS50835"/>
    </source>
</evidence>
<dbReference type="SUPFAM" id="SSF48726">
    <property type="entry name" value="Immunoglobulin"/>
    <property type="match status" value="2"/>
</dbReference>
<sequence length="317" mass="33751">PERGLEQELPCITARDQTCGGCGGLVVTPQQPVVQYGGSAQLNCSLPCAGGTVQWKGLDTNLGSITSFPTHSILHISSAVVAMGGTKICHGTCHGQHYQQAVNLKVYALPDTLQLDTEPHALEPGQPATLHCSAQQVYPLTGLALTWYRGDQALGEADFESVETEEELFDITATLPVAGKDVGEGVEFRCEVTLSIGQETLTRVASVAASAGGECQGRSWGPEITRCPLRWGRPHCSVLLETALLEGEQSPISVLLCQRPVPIPVPIRAAVLLPLPAWGWRVHGVEKEGAIGNNMCQRGPILDPSCGTTYDLLCLQL</sequence>
<keyword evidence="10" id="KW-0393">Immunoglobulin domain</keyword>
<dbReference type="PANTHER" id="PTHR14162">
    <property type="entry name" value="MUCOSAL ADDRESSIN CELL ADHESION MOLECULE-1"/>
    <property type="match status" value="1"/>
</dbReference>
<comment type="subcellular location">
    <subcellularLocation>
        <location evidence="1">Membrane</location>
        <topology evidence="1">Single-pass type I membrane protein</topology>
    </subcellularLocation>
</comment>
<evidence type="ECO:0000256" key="3">
    <source>
        <dbReference type="ARBA" id="ARBA00022729"/>
    </source>
</evidence>
<dbReference type="GO" id="GO:0016020">
    <property type="term" value="C:membrane"/>
    <property type="evidence" value="ECO:0007669"/>
    <property type="project" value="UniProtKB-SubCell"/>
</dbReference>
<protein>
    <recommendedName>
        <fullName evidence="11">Ig-like domain-containing protein</fullName>
    </recommendedName>
</protein>
<dbReference type="GO" id="GO:0098640">
    <property type="term" value="F:integrin binding involved in cell-matrix adhesion"/>
    <property type="evidence" value="ECO:0007669"/>
    <property type="project" value="InterPro"/>
</dbReference>
<keyword evidence="8" id="KW-1015">Disulfide bond</keyword>
<organism evidence="12 13">
    <name type="scientific">Calidris pygmaea</name>
    <name type="common">Spoon-billed sandpiper</name>
    <dbReference type="NCBI Taxonomy" id="425635"/>
    <lineage>
        <taxon>Eukaryota</taxon>
        <taxon>Metazoa</taxon>
        <taxon>Chordata</taxon>
        <taxon>Craniata</taxon>
        <taxon>Vertebrata</taxon>
        <taxon>Euteleostomi</taxon>
        <taxon>Archelosauria</taxon>
        <taxon>Archosauria</taxon>
        <taxon>Dinosauria</taxon>
        <taxon>Saurischia</taxon>
        <taxon>Theropoda</taxon>
        <taxon>Coelurosauria</taxon>
        <taxon>Aves</taxon>
        <taxon>Neognathae</taxon>
        <taxon>Neoaves</taxon>
        <taxon>Charadriiformes</taxon>
        <taxon>Scolopacidae</taxon>
        <taxon>Calidris</taxon>
    </lineage>
</organism>
<dbReference type="InterPro" id="IPR003599">
    <property type="entry name" value="Ig_sub"/>
</dbReference>
<accession>A0A8C3K5B4</accession>
<dbReference type="PRINTS" id="PR01472">
    <property type="entry name" value="ICAMVCAM1"/>
</dbReference>
<dbReference type="GO" id="GO:0050901">
    <property type="term" value="P:leukocyte tethering or rolling"/>
    <property type="evidence" value="ECO:0007669"/>
    <property type="project" value="TreeGrafter"/>
</dbReference>
<feature type="domain" description="Ig-like" evidence="11">
    <location>
        <begin position="110"/>
        <end position="208"/>
    </location>
</feature>
<dbReference type="InterPro" id="IPR037413">
    <property type="entry name" value="MADCAM1"/>
</dbReference>
<evidence type="ECO:0000256" key="10">
    <source>
        <dbReference type="ARBA" id="ARBA00023319"/>
    </source>
</evidence>
<proteinExistence type="predicted"/>
<evidence type="ECO:0000256" key="9">
    <source>
        <dbReference type="ARBA" id="ARBA00023180"/>
    </source>
</evidence>
<reference evidence="12" key="2">
    <citation type="submission" date="2025-09" db="UniProtKB">
        <authorList>
            <consortium name="Ensembl"/>
        </authorList>
    </citation>
    <scope>IDENTIFICATION</scope>
</reference>
<dbReference type="GO" id="GO:2000403">
    <property type="term" value="P:positive regulation of lymphocyte migration"/>
    <property type="evidence" value="ECO:0007669"/>
    <property type="project" value="InterPro"/>
</dbReference>
<keyword evidence="2" id="KW-0812">Transmembrane</keyword>
<dbReference type="GO" id="GO:0007229">
    <property type="term" value="P:integrin-mediated signaling pathway"/>
    <property type="evidence" value="ECO:0007669"/>
    <property type="project" value="InterPro"/>
</dbReference>
<name>A0A8C3K5B4_9CHAR</name>
<dbReference type="InterPro" id="IPR013783">
    <property type="entry name" value="Ig-like_fold"/>
</dbReference>
<dbReference type="Gene3D" id="2.60.40.10">
    <property type="entry name" value="Immunoglobulins"/>
    <property type="match status" value="2"/>
</dbReference>
<evidence type="ECO:0000256" key="1">
    <source>
        <dbReference type="ARBA" id="ARBA00004479"/>
    </source>
</evidence>
<evidence type="ECO:0000256" key="2">
    <source>
        <dbReference type="ARBA" id="ARBA00022692"/>
    </source>
</evidence>
<dbReference type="InterPro" id="IPR036179">
    <property type="entry name" value="Ig-like_dom_sf"/>
</dbReference>
<dbReference type="AlphaFoldDB" id="A0A8C3K5B4"/>
<keyword evidence="6" id="KW-1133">Transmembrane helix</keyword>
<evidence type="ECO:0000256" key="6">
    <source>
        <dbReference type="ARBA" id="ARBA00022989"/>
    </source>
</evidence>
<reference evidence="12" key="1">
    <citation type="submission" date="2025-08" db="UniProtKB">
        <authorList>
            <consortium name="Ensembl"/>
        </authorList>
    </citation>
    <scope>IDENTIFICATION</scope>
</reference>
<dbReference type="InterPro" id="IPR015169">
    <property type="entry name" value="Adhes-Ig-like"/>
</dbReference>
<keyword evidence="4" id="KW-0677">Repeat</keyword>
<evidence type="ECO:0000313" key="12">
    <source>
        <dbReference type="Ensembl" id="ENSCPGP00000017966.1"/>
    </source>
</evidence>
<keyword evidence="3" id="KW-0732">Signal</keyword>
<dbReference type="InterPro" id="IPR007110">
    <property type="entry name" value="Ig-like_dom"/>
</dbReference>
<dbReference type="SMART" id="SM00409">
    <property type="entry name" value="IG"/>
    <property type="match status" value="2"/>
</dbReference>
<keyword evidence="9" id="KW-0325">Glycoprotein</keyword>
<dbReference type="InterPro" id="IPR003987">
    <property type="entry name" value="ICAM_VCAM_N"/>
</dbReference>
<keyword evidence="7" id="KW-0472">Membrane</keyword>
<dbReference type="GO" id="GO:0034113">
    <property type="term" value="P:heterotypic cell-cell adhesion"/>
    <property type="evidence" value="ECO:0007669"/>
    <property type="project" value="TreeGrafter"/>
</dbReference>
<keyword evidence="5" id="KW-0130">Cell adhesion</keyword>
<dbReference type="PANTHER" id="PTHR14162:SF1">
    <property type="entry name" value="MUCOSAL ADDRESSIN CELL ADHESION MOLECULE 1"/>
    <property type="match status" value="1"/>
</dbReference>
<evidence type="ECO:0000256" key="4">
    <source>
        <dbReference type="ARBA" id="ARBA00022737"/>
    </source>
</evidence>
<evidence type="ECO:0000256" key="5">
    <source>
        <dbReference type="ARBA" id="ARBA00022889"/>
    </source>
</evidence>
<dbReference type="Pfam" id="PF09085">
    <property type="entry name" value="Adhes-Ig_like"/>
    <property type="match status" value="1"/>
</dbReference>
<evidence type="ECO:0000256" key="8">
    <source>
        <dbReference type="ARBA" id="ARBA00023157"/>
    </source>
</evidence>
<evidence type="ECO:0000313" key="13">
    <source>
        <dbReference type="Proteomes" id="UP000694419"/>
    </source>
</evidence>
<dbReference type="Proteomes" id="UP000694419">
    <property type="component" value="Unplaced"/>
</dbReference>
<keyword evidence="13" id="KW-1185">Reference proteome</keyword>
<dbReference type="PROSITE" id="PS50835">
    <property type="entry name" value="IG_LIKE"/>
    <property type="match status" value="1"/>
</dbReference>